<evidence type="ECO:0000313" key="1">
    <source>
        <dbReference type="EMBL" id="KPC42087.1"/>
    </source>
</evidence>
<protein>
    <submittedName>
        <fullName evidence="3">Uncharacterized protein</fullName>
    </submittedName>
</protein>
<evidence type="ECO:0000313" key="3">
    <source>
        <dbReference type="EMBL" id="RMO40497.1"/>
    </source>
</evidence>
<name>A0A0P9SGU7_PSESG</name>
<reference evidence="1 5" key="2">
    <citation type="submission" date="2015-10" db="EMBL/GenBank/DDBJ databases">
        <title>Comparative genomics and high-throughput reverse genetic screens identify a new phytobacterial MAMP and an Arabidopsis receptor required for immune elicitation.</title>
        <authorList>
            <person name="Mott G.A."/>
            <person name="Thakur S."/>
            <person name="Wang P.W."/>
            <person name="Desveaux D."/>
            <person name="Guttman D.S."/>
        </authorList>
    </citation>
    <scope>NUCLEOTIDE SEQUENCE [LARGE SCALE GENOMIC DNA]</scope>
    <source>
        <strain evidence="1 5">BR1</strain>
    </source>
</reference>
<evidence type="ECO:0000313" key="8">
    <source>
        <dbReference type="Proteomes" id="UP000280599"/>
    </source>
</evidence>
<dbReference type="Proteomes" id="UP000273536">
    <property type="component" value="Unassembled WGS sequence"/>
</dbReference>
<reference evidence="1 5" key="1">
    <citation type="submission" date="2015-07" db="EMBL/GenBank/DDBJ databases">
        <authorList>
            <person name="O'Brien H.E."/>
            <person name="Thakur S."/>
            <person name="Gong Y."/>
            <person name="Wang P.W."/>
            <person name="Guttman D.S."/>
        </authorList>
    </citation>
    <scope>NUCLEOTIDE SEQUENCE [LARGE SCALE GENOMIC DNA]</scope>
    <source>
        <strain evidence="1 5">BR1</strain>
    </source>
</reference>
<proteinExistence type="predicted"/>
<accession>A0A0P9SGU7</accession>
<evidence type="ECO:0000313" key="2">
    <source>
        <dbReference type="EMBL" id="RMO39126.1"/>
    </source>
</evidence>
<organism evidence="3 7">
    <name type="scientific">Pseudomonas savastanoi pv. glycinea</name>
    <name type="common">Pseudomonas syringae pv. glycinea</name>
    <dbReference type="NCBI Taxonomy" id="318"/>
    <lineage>
        <taxon>Bacteria</taxon>
        <taxon>Pseudomonadati</taxon>
        <taxon>Pseudomonadota</taxon>
        <taxon>Gammaproteobacteria</taxon>
        <taxon>Pseudomonadales</taxon>
        <taxon>Pseudomonadaceae</taxon>
        <taxon>Pseudomonas</taxon>
    </lineage>
</organism>
<evidence type="ECO:0000313" key="6">
    <source>
        <dbReference type="Proteomes" id="UP000272471"/>
    </source>
</evidence>
<dbReference type="AlphaFoldDB" id="A0A0P9SGU7"/>
<evidence type="ECO:0000313" key="5">
    <source>
        <dbReference type="Proteomes" id="UP000037836"/>
    </source>
</evidence>
<dbReference type="EMBL" id="LGLO01000076">
    <property type="protein sequence ID" value="KPC42087.1"/>
    <property type="molecule type" value="Genomic_DNA"/>
</dbReference>
<dbReference type="EMBL" id="RBPS01000045">
    <property type="protein sequence ID" value="RMO40497.1"/>
    <property type="molecule type" value="Genomic_DNA"/>
</dbReference>
<comment type="caution">
    <text evidence="3">The sequence shown here is derived from an EMBL/GenBank/DDBJ whole genome shotgun (WGS) entry which is preliminary data.</text>
</comment>
<dbReference type="Proteomes" id="UP000037836">
    <property type="component" value="Unassembled WGS sequence"/>
</dbReference>
<dbReference type="Proteomes" id="UP000280599">
    <property type="component" value="Unassembled WGS sequence"/>
</dbReference>
<reference evidence="6 7" key="3">
    <citation type="submission" date="2018-08" db="EMBL/GenBank/DDBJ databases">
        <title>Recombination of ecologically and evolutionarily significant loci maintains genetic cohesion in the Pseudomonas syringae species complex.</title>
        <authorList>
            <person name="Dillon M."/>
            <person name="Thakur S."/>
            <person name="Almeida R.N.D."/>
            <person name="Weir B.S."/>
            <person name="Guttman D.S."/>
        </authorList>
    </citation>
    <scope>NUCLEOTIDE SEQUENCE [LARGE SCALE GENOMIC DNA]</scope>
    <source>
        <strain evidence="4 6">ICMP 4182</strain>
        <strain evidence="3 7">ICMP 6372</strain>
        <strain evidence="2 8">ICMP 867</strain>
    </source>
</reference>
<keyword evidence="5" id="KW-1185">Reference proteome</keyword>
<evidence type="ECO:0000313" key="4">
    <source>
        <dbReference type="EMBL" id="RMQ19207.1"/>
    </source>
</evidence>
<gene>
    <name evidence="1" type="ORF">AC496_1650</name>
    <name evidence="4" type="ORF">ALQ11_102503</name>
    <name evidence="2" type="ORF">ALQ41_102626</name>
    <name evidence="3" type="ORF">ALQ42_102458</name>
</gene>
<dbReference type="EMBL" id="RBQX01000086">
    <property type="protein sequence ID" value="RMQ19207.1"/>
    <property type="molecule type" value="Genomic_DNA"/>
</dbReference>
<dbReference type="Proteomes" id="UP000272471">
    <property type="component" value="Unassembled WGS sequence"/>
</dbReference>
<evidence type="ECO:0000313" key="7">
    <source>
        <dbReference type="Proteomes" id="UP000273536"/>
    </source>
</evidence>
<dbReference type="EMBL" id="RBPT01000419">
    <property type="protein sequence ID" value="RMO39126.1"/>
    <property type="molecule type" value="Genomic_DNA"/>
</dbReference>
<sequence length="39" mass="4244">MGVLHGNVHRGMTIINAVDRARVKDAKEKADDAIRRASA</sequence>